<dbReference type="EMBL" id="JARAOX010000194">
    <property type="protein sequence ID" value="MDD9784369.1"/>
    <property type="molecule type" value="Genomic_DNA"/>
</dbReference>
<dbReference type="Proteomes" id="UP001213771">
    <property type="component" value="Unassembled WGS sequence"/>
</dbReference>
<evidence type="ECO:0000313" key="2">
    <source>
        <dbReference type="EMBL" id="MDD9784369.1"/>
    </source>
</evidence>
<comment type="caution">
    <text evidence="2">The sequence shown here is derived from an EMBL/GenBank/DDBJ whole genome shotgun (WGS) entry which is preliminary data.</text>
</comment>
<accession>A0ABD4WW94</accession>
<sequence>MIGGQDEDSCGKSVIGETPQEHTRRGGSPTARGKRSLARDLIAVSQAVQLLYLIC</sequence>
<protein>
    <submittedName>
        <fullName evidence="2">Uncharacterized protein</fullName>
    </submittedName>
</protein>
<proteinExistence type="predicted"/>
<gene>
    <name evidence="2" type="ORF">PVE99_18570</name>
</gene>
<organism evidence="2 3">
    <name type="scientific">Priestia megaterium</name>
    <name type="common">Bacillus megaterium</name>
    <dbReference type="NCBI Taxonomy" id="1404"/>
    <lineage>
        <taxon>Bacteria</taxon>
        <taxon>Bacillati</taxon>
        <taxon>Bacillota</taxon>
        <taxon>Bacilli</taxon>
        <taxon>Bacillales</taxon>
        <taxon>Bacillaceae</taxon>
        <taxon>Priestia</taxon>
    </lineage>
</organism>
<evidence type="ECO:0000256" key="1">
    <source>
        <dbReference type="SAM" id="MobiDB-lite"/>
    </source>
</evidence>
<dbReference type="AlphaFoldDB" id="A0ABD4WW94"/>
<dbReference type="RefSeq" id="WP_274589134.1">
    <property type="nucleotide sequence ID" value="NZ_JARAOX010000194.1"/>
</dbReference>
<feature type="region of interest" description="Disordered" evidence="1">
    <location>
        <begin position="1"/>
        <end position="35"/>
    </location>
</feature>
<reference evidence="2 3" key="1">
    <citation type="submission" date="2023-02" db="EMBL/GenBank/DDBJ databases">
        <authorList>
            <person name="Olszewska D."/>
        </authorList>
    </citation>
    <scope>NUCLEOTIDE SEQUENCE [LARGE SCALE GENOMIC DNA]</scope>
    <source>
        <strain evidence="2 3">FDU301</strain>
    </source>
</reference>
<name>A0ABD4WW94_PRIMG</name>
<evidence type="ECO:0000313" key="3">
    <source>
        <dbReference type="Proteomes" id="UP001213771"/>
    </source>
</evidence>